<proteinExistence type="predicted"/>
<dbReference type="PANTHER" id="PTHR43685:SF11">
    <property type="entry name" value="GLYCOSYLTRANSFERASE TAGX-RELATED"/>
    <property type="match status" value="1"/>
</dbReference>
<feature type="domain" description="Glycosyltransferase 2-like" evidence="2">
    <location>
        <begin position="26"/>
        <end position="149"/>
    </location>
</feature>
<reference evidence="3 4" key="1">
    <citation type="submission" date="2019-09" db="EMBL/GenBank/DDBJ databases">
        <authorList>
            <person name="Chandra G."/>
            <person name="Truman W A."/>
        </authorList>
    </citation>
    <scope>NUCLEOTIDE SEQUENCE [LARGE SCALE GENOMIC DNA]</scope>
    <source>
        <strain evidence="3">PS624</strain>
    </source>
</reference>
<gene>
    <name evidence="3" type="ORF">PS624_02195</name>
</gene>
<evidence type="ECO:0000256" key="1">
    <source>
        <dbReference type="ARBA" id="ARBA00022519"/>
    </source>
</evidence>
<dbReference type="Pfam" id="PF00535">
    <property type="entry name" value="Glycos_transf_2"/>
    <property type="match status" value="1"/>
</dbReference>
<dbReference type="PANTHER" id="PTHR43685">
    <property type="entry name" value="GLYCOSYLTRANSFERASE"/>
    <property type="match status" value="1"/>
</dbReference>
<accession>A0A5E6SDM8</accession>
<dbReference type="Proteomes" id="UP000326241">
    <property type="component" value="Unassembled WGS sequence"/>
</dbReference>
<evidence type="ECO:0000259" key="2">
    <source>
        <dbReference type="Pfam" id="PF00535"/>
    </source>
</evidence>
<dbReference type="InterPro" id="IPR001173">
    <property type="entry name" value="Glyco_trans_2-like"/>
</dbReference>
<keyword evidence="1" id="KW-1003">Cell membrane</keyword>
<dbReference type="SUPFAM" id="SSF53448">
    <property type="entry name" value="Nucleotide-diphospho-sugar transferases"/>
    <property type="match status" value="1"/>
</dbReference>
<protein>
    <recommendedName>
        <fullName evidence="2">Glycosyltransferase 2-like domain-containing protein</fullName>
    </recommendedName>
</protein>
<keyword evidence="1" id="KW-0997">Cell inner membrane</keyword>
<dbReference type="InterPro" id="IPR029044">
    <property type="entry name" value="Nucleotide-diphossugar_trans"/>
</dbReference>
<organism evidence="3 4">
    <name type="scientific">Pseudomonas fluorescens</name>
    <dbReference type="NCBI Taxonomy" id="294"/>
    <lineage>
        <taxon>Bacteria</taxon>
        <taxon>Pseudomonadati</taxon>
        <taxon>Pseudomonadota</taxon>
        <taxon>Gammaproteobacteria</taxon>
        <taxon>Pseudomonadales</taxon>
        <taxon>Pseudomonadaceae</taxon>
        <taxon>Pseudomonas</taxon>
    </lineage>
</organism>
<evidence type="ECO:0000313" key="4">
    <source>
        <dbReference type="Proteomes" id="UP000326241"/>
    </source>
</evidence>
<dbReference type="AlphaFoldDB" id="A0A5E6SDM8"/>
<name>A0A5E6SDM8_PSEFL</name>
<evidence type="ECO:0000313" key="3">
    <source>
        <dbReference type="EMBL" id="VVM78731.1"/>
    </source>
</evidence>
<dbReference type="RefSeq" id="WP_150774839.1">
    <property type="nucleotide sequence ID" value="NZ_CABVGZ010000018.1"/>
</dbReference>
<dbReference type="EMBL" id="CABVGZ010000018">
    <property type="protein sequence ID" value="VVM78731.1"/>
    <property type="molecule type" value="Genomic_DNA"/>
</dbReference>
<dbReference type="InterPro" id="IPR050834">
    <property type="entry name" value="Glycosyltransf_2"/>
</dbReference>
<dbReference type="Gene3D" id="3.90.550.10">
    <property type="entry name" value="Spore Coat Polysaccharide Biosynthesis Protein SpsA, Chain A"/>
    <property type="match status" value="1"/>
</dbReference>
<sequence>MKVKDLIRETQWLPGSSYGDSKPIISVLLPTFRRAKSGKFRKAIESVLSQTLAELELIIVDDASTDGSADIIAEFMAKDGRVSCLRHPENIGLPAISEYEAYSKSRGSYIAFAFDDDIFFPDALRELYAHAQMTPDQVVYGSVAMRVNELGSGEDKVEHLGASLSTNNINCWNFIANNAVLVPRFIFDDIGLYDPHILMTRVCDWDLWRRIARKYILRYVDVSVGEVGGPATDDSLGKTYALDSWASEERIKQERNVSLRPENIDEYDIFSLPEFTSYCTAVTAREMAVAHARTRKRISVDSSQLNSNDSRKILVLSCHYDASTTVTFDYLPEHWKSRIRIVRPWNWPIAEIAHASCLIVVRQLEPFSEWVEAAKKMQIPCYYFIDDNLTLLQEDKEVIGFEDVSKPTLRRKLSDYSGVLTSTRTLQDYFEEHLLHSNVMLFPPAFCDLKIVASERAVELDSLVIAFAGGGHRLSALKDVVMPALLKYVESGRRIKLVVGGASPALSEEFKQHDRLELVAIPHELNWESALLQIAKHSPDILVHAPSSSSNNIYKTMNVAKSADVVGAALVVPDYFPYSQVKDLGIGYVVSSPFSARSWSEMLESLDESTISKFKENNRKFCAEFFSGSTSCQVLDSISKGAAFNGFTTVESRLKLLARNQCVGVPIASNDSIKSPQKLIASLEELARWRHGASVSKRLGFMARKHDLWASLMPEFRRLKEFSLFAKNGGTDIILEMSKSLHDVPYLEYAINASANIRSILLAFATDGLQDGLIGIELVGPSGEIILNKFISLNSVDLSLPVEFSVDYVNVGSLTDYKLRVFARASHPVYMFELVKYRYAGLKRLPVYPFVEISTV</sequence>
<keyword evidence="1" id="KW-0472">Membrane</keyword>